<dbReference type="GO" id="GO:0005763">
    <property type="term" value="C:mitochondrial small ribosomal subunit"/>
    <property type="evidence" value="ECO:0007669"/>
    <property type="project" value="TreeGrafter"/>
</dbReference>
<dbReference type="InterPro" id="IPR018271">
    <property type="entry name" value="Ribosomal_uS14_CS"/>
</dbReference>
<geneLocation type="mitochondrion" evidence="4"/>
<protein>
    <submittedName>
        <fullName evidence="4">Ribosomal protein S14</fullName>
    </submittedName>
</protein>
<dbReference type="NCBIfam" id="NF006477">
    <property type="entry name" value="PRK08881.1"/>
    <property type="match status" value="1"/>
</dbReference>
<proteinExistence type="inferred from homology"/>
<keyword evidence="2 4" id="KW-0689">Ribosomal protein</keyword>
<gene>
    <name evidence="4" type="primary">rps14</name>
</gene>
<dbReference type="Pfam" id="PF00253">
    <property type="entry name" value="Ribosomal_S14"/>
    <property type="match status" value="1"/>
</dbReference>
<dbReference type="EMBL" id="KF060939">
    <property type="protein sequence ID" value="AGZ90207.1"/>
    <property type="molecule type" value="Genomic_DNA"/>
</dbReference>
<evidence type="ECO:0000256" key="2">
    <source>
        <dbReference type="ARBA" id="ARBA00022980"/>
    </source>
</evidence>
<dbReference type="PROSITE" id="PS00527">
    <property type="entry name" value="RIBOSOMAL_S14"/>
    <property type="match status" value="1"/>
</dbReference>
<organism evidence="4">
    <name type="scientific">Monomastix sp. (strain OKE-1)</name>
    <dbReference type="NCBI Taxonomy" id="141716"/>
    <lineage>
        <taxon>Eukaryota</taxon>
        <taxon>Viridiplantae</taxon>
        <taxon>Chlorophyta</taxon>
        <taxon>Mamiellophyceae</taxon>
        <taxon>Monomastigales</taxon>
        <taxon>Monomastigaceae</taxon>
        <taxon>Monomastix</taxon>
    </lineage>
</organism>
<dbReference type="PANTHER" id="PTHR19836:SF19">
    <property type="entry name" value="SMALL RIBOSOMAL SUBUNIT PROTEIN US14M"/>
    <property type="match status" value="1"/>
</dbReference>
<name>U5YER9_MONSK</name>
<dbReference type="FunFam" id="1.10.287.1480:FF:000001">
    <property type="entry name" value="30S ribosomal protein S14"/>
    <property type="match status" value="1"/>
</dbReference>
<dbReference type="Gene3D" id="1.10.287.1480">
    <property type="match status" value="1"/>
</dbReference>
<dbReference type="SUPFAM" id="SSF57716">
    <property type="entry name" value="Glucocorticoid receptor-like (DNA-binding domain)"/>
    <property type="match status" value="1"/>
</dbReference>
<reference evidence="4" key="1">
    <citation type="journal article" date="2013" name="Genome Biol. Evol.">
        <title>Tracing the evolution of streptophyte algae and their mitochondrial genome.</title>
        <authorList>
            <person name="Turmel M."/>
            <person name="Otis C."/>
            <person name="Lemieux C."/>
        </authorList>
    </citation>
    <scope>NUCLEOTIDE SEQUENCE</scope>
</reference>
<dbReference type="RefSeq" id="YP_008802554.1">
    <property type="nucleotide sequence ID" value="NC_022797.1"/>
</dbReference>
<evidence type="ECO:0000256" key="3">
    <source>
        <dbReference type="ARBA" id="ARBA00023274"/>
    </source>
</evidence>
<comment type="similarity">
    <text evidence="1">Belongs to the universal ribosomal protein uS14 family.</text>
</comment>
<evidence type="ECO:0000256" key="1">
    <source>
        <dbReference type="ARBA" id="ARBA00009083"/>
    </source>
</evidence>
<dbReference type="AlphaFoldDB" id="U5YER9"/>
<dbReference type="GO" id="GO:0006412">
    <property type="term" value="P:translation"/>
    <property type="evidence" value="ECO:0007669"/>
    <property type="project" value="InterPro"/>
</dbReference>
<dbReference type="GO" id="GO:0003735">
    <property type="term" value="F:structural constituent of ribosome"/>
    <property type="evidence" value="ECO:0007669"/>
    <property type="project" value="InterPro"/>
</dbReference>
<dbReference type="GeneID" id="17622544"/>
<sequence length="99" mass="11627">MSNLVFRDKKRRNLFKKYELQRVLYKSIIHDLSIEKKYRLESILKINSLPRNSSTVRLKNRCILTGRGKAVLSTFKLSRISFRELARKGMLPGVSKASW</sequence>
<dbReference type="InterPro" id="IPR001209">
    <property type="entry name" value="Ribosomal_uS14"/>
</dbReference>
<keyword evidence="3" id="KW-0687">Ribonucleoprotein</keyword>
<dbReference type="PANTHER" id="PTHR19836">
    <property type="entry name" value="30S RIBOSOMAL PROTEIN S14"/>
    <property type="match status" value="1"/>
</dbReference>
<keyword evidence="4" id="KW-0496">Mitochondrion</keyword>
<evidence type="ECO:0000313" key="4">
    <source>
        <dbReference type="EMBL" id="AGZ90207.1"/>
    </source>
</evidence>
<accession>U5YER9</accession>